<evidence type="ECO:0000313" key="3">
    <source>
        <dbReference type="Proteomes" id="UP000034076"/>
    </source>
</evidence>
<name>A0A0M2NN31_9FIRM</name>
<dbReference type="PATRIC" id="fig|270498.16.peg.1649"/>
<accession>A0A0M2NN31</accession>
<reference evidence="2 3" key="1">
    <citation type="submission" date="2015-04" db="EMBL/GenBank/DDBJ databases">
        <title>Draft genome sequence of bacteremic isolate Catabacter hongkongensis type strain HKU16T.</title>
        <authorList>
            <person name="Lau S.K."/>
            <person name="Teng J.L."/>
            <person name="Huang Y."/>
            <person name="Curreem S.O."/>
            <person name="Tsui S.K."/>
            <person name="Woo P.C."/>
        </authorList>
    </citation>
    <scope>NUCLEOTIDE SEQUENCE [LARGE SCALE GENOMIC DNA]</scope>
    <source>
        <strain evidence="2 3">HKU16</strain>
    </source>
</reference>
<dbReference type="EMBL" id="LAYJ01000061">
    <property type="protein sequence ID" value="KKI51827.1"/>
    <property type="molecule type" value="Genomic_DNA"/>
</dbReference>
<feature type="domain" description="Helix-turn-helix conjugative transposon-like" evidence="1">
    <location>
        <begin position="9"/>
        <end position="64"/>
    </location>
</feature>
<protein>
    <recommendedName>
        <fullName evidence="1">Helix-turn-helix conjugative transposon-like domain-containing protein</fullName>
    </recommendedName>
</protein>
<dbReference type="STRING" id="270498.CHK_0640"/>
<dbReference type="Proteomes" id="UP000034076">
    <property type="component" value="Unassembled WGS sequence"/>
</dbReference>
<dbReference type="RefSeq" id="WP_002602095.1">
    <property type="nucleotide sequence ID" value="NZ_LAYJ01000061.1"/>
</dbReference>
<keyword evidence="3" id="KW-1185">Reference proteome</keyword>
<dbReference type="Pfam" id="PF12645">
    <property type="entry name" value="HTH_16"/>
    <property type="match status" value="1"/>
</dbReference>
<organism evidence="2 3">
    <name type="scientific">Christensenella hongkongensis</name>
    <dbReference type="NCBI Taxonomy" id="270498"/>
    <lineage>
        <taxon>Bacteria</taxon>
        <taxon>Bacillati</taxon>
        <taxon>Bacillota</taxon>
        <taxon>Clostridia</taxon>
        <taxon>Christensenellales</taxon>
        <taxon>Christensenellaceae</taxon>
        <taxon>Christensenella</taxon>
    </lineage>
</organism>
<sequence length="67" mass="7782">MRNNRLLPYETIVQAASGEPEAVGTVLQYYRRRIQCAARVNGRVDQDTEDYITQTLLTAIFKFRFGR</sequence>
<gene>
    <name evidence="2" type="ORF">CHK_0640</name>
</gene>
<comment type="caution">
    <text evidence="2">The sequence shown here is derived from an EMBL/GenBank/DDBJ whole genome shotgun (WGS) entry which is preliminary data.</text>
</comment>
<dbReference type="OrthoDB" id="9801453at2"/>
<dbReference type="InterPro" id="IPR024760">
    <property type="entry name" value="HTH_dom_conjug_TS-like"/>
</dbReference>
<evidence type="ECO:0000313" key="2">
    <source>
        <dbReference type="EMBL" id="KKI51827.1"/>
    </source>
</evidence>
<dbReference type="AlphaFoldDB" id="A0A0M2NN31"/>
<evidence type="ECO:0000259" key="1">
    <source>
        <dbReference type="Pfam" id="PF12645"/>
    </source>
</evidence>
<proteinExistence type="predicted"/>
<dbReference type="GeneID" id="86056065"/>